<feature type="disulfide bond" description="Redox-active" evidence="13">
    <location>
        <begin position="393"/>
        <end position="396"/>
    </location>
</feature>
<gene>
    <name evidence="17" type="ORF">BO97DRAFT_378160</name>
</gene>
<evidence type="ECO:0000256" key="1">
    <source>
        <dbReference type="ARBA" id="ARBA00001182"/>
    </source>
</evidence>
<dbReference type="AlphaFoldDB" id="A0A395HI20"/>
<evidence type="ECO:0000256" key="2">
    <source>
        <dbReference type="ARBA" id="ARBA00002692"/>
    </source>
</evidence>
<reference evidence="17 18" key="1">
    <citation type="submission" date="2018-02" db="EMBL/GenBank/DDBJ databases">
        <title>The genomes of Aspergillus section Nigri reveals drivers in fungal speciation.</title>
        <authorList>
            <consortium name="DOE Joint Genome Institute"/>
            <person name="Vesth T.C."/>
            <person name="Nybo J."/>
            <person name="Theobald S."/>
            <person name="Brandl J."/>
            <person name="Frisvad J.C."/>
            <person name="Nielsen K.F."/>
            <person name="Lyhne E.K."/>
            <person name="Kogle M.E."/>
            <person name="Kuo A."/>
            <person name="Riley R."/>
            <person name="Clum A."/>
            <person name="Nolan M."/>
            <person name="Lipzen A."/>
            <person name="Salamov A."/>
            <person name="Henrissat B."/>
            <person name="Wiebenga A."/>
            <person name="De vries R.P."/>
            <person name="Grigoriev I.V."/>
            <person name="Mortensen U.H."/>
            <person name="Andersen M.R."/>
            <person name="Baker S.E."/>
        </authorList>
    </citation>
    <scope>NUCLEOTIDE SEQUENCE [LARGE SCALE GENOMIC DNA]</scope>
    <source>
        <strain evidence="17 18">CBS 101889</strain>
    </source>
</reference>
<keyword evidence="8" id="KW-0256">Endoplasmic reticulum</keyword>
<feature type="domain" description="Thioredoxin" evidence="16">
    <location>
        <begin position="12"/>
        <end position="235"/>
    </location>
</feature>
<feature type="chain" id="PRO_5017210571" description="Protein disulfide-isomerase" evidence="15">
    <location>
        <begin position="21"/>
        <end position="519"/>
    </location>
</feature>
<evidence type="ECO:0000256" key="6">
    <source>
        <dbReference type="ARBA" id="ARBA00022729"/>
    </source>
</evidence>
<feature type="disulfide bond" description="Redox-active" evidence="13">
    <location>
        <begin position="57"/>
        <end position="60"/>
    </location>
</feature>
<dbReference type="EMBL" id="KZ824328">
    <property type="protein sequence ID" value="RAL07562.1"/>
    <property type="molecule type" value="Genomic_DNA"/>
</dbReference>
<dbReference type="NCBIfam" id="TIGR01130">
    <property type="entry name" value="ER_PDI_fam"/>
    <property type="match status" value="1"/>
</dbReference>
<evidence type="ECO:0000256" key="3">
    <source>
        <dbReference type="ARBA" id="ARBA00004319"/>
    </source>
</evidence>
<dbReference type="FunFam" id="3.40.30.10:FF:000185">
    <property type="entry name" value="Protein disulfide-isomerase"/>
    <property type="match status" value="1"/>
</dbReference>
<accession>A0A395HI20</accession>
<dbReference type="GO" id="GO:0003756">
    <property type="term" value="F:protein disulfide isomerase activity"/>
    <property type="evidence" value="ECO:0007669"/>
    <property type="project" value="UniProtKB-EC"/>
</dbReference>
<proteinExistence type="inferred from homology"/>
<dbReference type="PROSITE" id="PS51352">
    <property type="entry name" value="THIOREDOXIN_2"/>
    <property type="match status" value="2"/>
</dbReference>
<dbReference type="RefSeq" id="XP_025546716.1">
    <property type="nucleotide sequence ID" value="XM_025693093.1"/>
</dbReference>
<keyword evidence="11 13" id="KW-0676">Redox-active center</keyword>
<evidence type="ECO:0000256" key="10">
    <source>
        <dbReference type="ARBA" id="ARBA00023235"/>
    </source>
</evidence>
<evidence type="ECO:0000256" key="14">
    <source>
        <dbReference type="SAM" id="MobiDB-lite"/>
    </source>
</evidence>
<dbReference type="Pfam" id="PF00085">
    <property type="entry name" value="Thioredoxin"/>
    <property type="match status" value="2"/>
</dbReference>
<comment type="similarity">
    <text evidence="4">Belongs to the protein disulfide isomerase family.</text>
</comment>
<evidence type="ECO:0000256" key="13">
    <source>
        <dbReference type="PIRSR" id="PIRSR605792-51"/>
    </source>
</evidence>
<evidence type="ECO:0000259" key="16">
    <source>
        <dbReference type="PROSITE" id="PS51352"/>
    </source>
</evidence>
<evidence type="ECO:0000256" key="8">
    <source>
        <dbReference type="ARBA" id="ARBA00022824"/>
    </source>
</evidence>
<evidence type="ECO:0000256" key="9">
    <source>
        <dbReference type="ARBA" id="ARBA00023157"/>
    </source>
</evidence>
<dbReference type="PANTHER" id="PTHR18929:SF132">
    <property type="entry name" value="PROTEIN DISULFIDE-ISOMERASE A3"/>
    <property type="match status" value="1"/>
</dbReference>
<organism evidence="17 18">
    <name type="scientific">Aspergillus homomorphus (strain CBS 101889)</name>
    <dbReference type="NCBI Taxonomy" id="1450537"/>
    <lineage>
        <taxon>Eukaryota</taxon>
        <taxon>Fungi</taxon>
        <taxon>Dikarya</taxon>
        <taxon>Ascomycota</taxon>
        <taxon>Pezizomycotina</taxon>
        <taxon>Eurotiomycetes</taxon>
        <taxon>Eurotiomycetidae</taxon>
        <taxon>Eurotiales</taxon>
        <taxon>Aspergillaceae</taxon>
        <taxon>Aspergillus</taxon>
        <taxon>Aspergillus subgen. Circumdati</taxon>
    </lineage>
</organism>
<keyword evidence="9 13" id="KW-1015">Disulfide bond</keyword>
<evidence type="ECO:0000313" key="17">
    <source>
        <dbReference type="EMBL" id="RAL07562.1"/>
    </source>
</evidence>
<evidence type="ECO:0000256" key="11">
    <source>
        <dbReference type="ARBA" id="ARBA00023284"/>
    </source>
</evidence>
<keyword evidence="10 17" id="KW-0413">Isomerase</keyword>
<dbReference type="GO" id="GO:0005788">
    <property type="term" value="C:endoplasmic reticulum lumen"/>
    <property type="evidence" value="ECO:0007669"/>
    <property type="project" value="UniProtKB-SubCell"/>
</dbReference>
<dbReference type="PANTHER" id="PTHR18929">
    <property type="entry name" value="PROTEIN DISULFIDE ISOMERASE"/>
    <property type="match status" value="1"/>
</dbReference>
<dbReference type="Gene3D" id="3.40.30.10">
    <property type="entry name" value="Glutaredoxin"/>
    <property type="match status" value="4"/>
</dbReference>
<dbReference type="Proteomes" id="UP000248961">
    <property type="component" value="Unassembled WGS sequence"/>
</dbReference>
<keyword evidence="18" id="KW-1185">Reference proteome</keyword>
<evidence type="ECO:0000256" key="15">
    <source>
        <dbReference type="SAM" id="SignalP"/>
    </source>
</evidence>
<dbReference type="CDD" id="cd02961">
    <property type="entry name" value="PDI_a_family"/>
    <property type="match status" value="1"/>
</dbReference>
<dbReference type="GO" id="GO:0034976">
    <property type="term" value="P:response to endoplasmic reticulum stress"/>
    <property type="evidence" value="ECO:0007669"/>
    <property type="project" value="TreeGrafter"/>
</dbReference>
<dbReference type="InterPro" id="IPR017937">
    <property type="entry name" value="Thioredoxin_CS"/>
</dbReference>
<dbReference type="GO" id="GO:0051082">
    <property type="term" value="F:unfolded protein binding"/>
    <property type="evidence" value="ECO:0007669"/>
    <property type="project" value="UniProtKB-ARBA"/>
</dbReference>
<feature type="region of interest" description="Disordered" evidence="14">
    <location>
        <begin position="480"/>
        <end position="519"/>
    </location>
</feature>
<protein>
    <recommendedName>
        <fullName evidence="12">Protein disulfide-isomerase</fullName>
        <ecNumber evidence="5">5.3.4.1</ecNumber>
    </recommendedName>
</protein>
<dbReference type="InterPro" id="IPR005792">
    <property type="entry name" value="Prot_disulphide_isomerase"/>
</dbReference>
<evidence type="ECO:0000313" key="18">
    <source>
        <dbReference type="Proteomes" id="UP000248961"/>
    </source>
</evidence>
<dbReference type="PRINTS" id="PR00421">
    <property type="entry name" value="THIOREDOXIN"/>
</dbReference>
<dbReference type="InterPro" id="IPR036249">
    <property type="entry name" value="Thioredoxin-like_sf"/>
</dbReference>
<dbReference type="SUPFAM" id="SSF52833">
    <property type="entry name" value="Thioredoxin-like"/>
    <property type="match status" value="4"/>
</dbReference>
<keyword evidence="7" id="KW-0677">Repeat</keyword>
<dbReference type="OrthoDB" id="427280at2759"/>
<comment type="catalytic activity">
    <reaction evidence="1">
        <text>Catalyzes the rearrangement of -S-S- bonds in proteins.</text>
        <dbReference type="EC" id="5.3.4.1"/>
    </reaction>
</comment>
<dbReference type="VEuPathDB" id="FungiDB:BO97DRAFT_378160"/>
<dbReference type="CDD" id="cd02981">
    <property type="entry name" value="PDI_b_family"/>
    <property type="match status" value="1"/>
</dbReference>
<dbReference type="PROSITE" id="PS00194">
    <property type="entry name" value="THIOREDOXIN_1"/>
    <property type="match status" value="2"/>
</dbReference>
<dbReference type="FunFam" id="3.40.30.10:FF:000139">
    <property type="entry name" value="Protein disulfide-isomerase"/>
    <property type="match status" value="1"/>
</dbReference>
<sequence length="519" mass="56826">MRSLAPLVLSFLKASSVAYAADAADTESNVISLSTDTFESFMSEHNLVLAEFFAPWCGHCKALAPKYEEAAIELKAKDIPLVKIDCTAEEDLCRSQGVEGYPTLKIFRGPNSSKPYQGARQAESSIVSYMVKQSLPAVSPVDGNNLEEMKIMDKIVVIGYFDSTDKTTHDIFETFAESQRDNYLFAAASDPAVAKAEGVQQPAVVLYKDFDEKKAVYDGEIDQEALLGWVKTASTPLVGEIGPETYSGYITAGIPLAYIFAETKEEREKFTEEFKPIAEKHKGSINVATIDAKMFGAHAGNLNLDPQTFPAFAIQDPAKNAKYPYDQSKELKADDVEKFIQNVLEGKIEPSIKSEPIPETQDGPVTVVVAHSYKELVIDNDKDVLVEFYAPWCGHCKALAPKYDELAGLYINNPDFAAKVTVAKIDATANDVPDPITGFPTIRLYPAGAKDSPVEYEGSRTVEDLAKFIFENGKHKVDAYTNAEQQQEDADVTTPPVAAPAEDETPEATKEGAVEHDEL</sequence>
<dbReference type="CDD" id="cd02995">
    <property type="entry name" value="PDI_a_PDI_a'_C"/>
    <property type="match status" value="1"/>
</dbReference>
<dbReference type="GO" id="GO:0015035">
    <property type="term" value="F:protein-disulfide reductase activity"/>
    <property type="evidence" value="ECO:0007669"/>
    <property type="project" value="UniProtKB-ARBA"/>
</dbReference>
<feature type="compositionally biased region" description="Basic and acidic residues" evidence="14">
    <location>
        <begin position="507"/>
        <end position="519"/>
    </location>
</feature>
<comment type="function">
    <text evidence="2">Participates in the folding of proteins containing disulfide bonds, may be involved in glycosylation, prolyl hydroxylation and triglyceride transfer.</text>
</comment>
<dbReference type="Pfam" id="PF13848">
    <property type="entry name" value="Thioredoxin_6"/>
    <property type="match status" value="1"/>
</dbReference>
<dbReference type="GO" id="GO:0006457">
    <property type="term" value="P:protein folding"/>
    <property type="evidence" value="ECO:0007669"/>
    <property type="project" value="TreeGrafter"/>
</dbReference>
<dbReference type="CDD" id="cd02982">
    <property type="entry name" value="PDI_b'_family"/>
    <property type="match status" value="1"/>
</dbReference>
<comment type="subcellular location">
    <subcellularLocation>
        <location evidence="3">Endoplasmic reticulum lumen</location>
    </subcellularLocation>
</comment>
<evidence type="ECO:0000256" key="4">
    <source>
        <dbReference type="ARBA" id="ARBA00006347"/>
    </source>
</evidence>
<evidence type="ECO:0000256" key="7">
    <source>
        <dbReference type="ARBA" id="ARBA00022737"/>
    </source>
</evidence>
<dbReference type="FunFam" id="3.40.30.10:FF:000017">
    <property type="entry name" value="Protein disulfide-isomerase A4"/>
    <property type="match status" value="1"/>
</dbReference>
<dbReference type="GeneID" id="37197382"/>
<keyword evidence="6 15" id="KW-0732">Signal</keyword>
<evidence type="ECO:0000256" key="5">
    <source>
        <dbReference type="ARBA" id="ARBA00012723"/>
    </source>
</evidence>
<name>A0A395HI20_ASPHC</name>
<dbReference type="FunFam" id="3.40.30.10:FF:000154">
    <property type="entry name" value="Protein disulfide-isomerase"/>
    <property type="match status" value="1"/>
</dbReference>
<dbReference type="InterPro" id="IPR013766">
    <property type="entry name" value="Thioredoxin_domain"/>
</dbReference>
<dbReference type="STRING" id="1450537.A0A395HI20"/>
<evidence type="ECO:0000256" key="12">
    <source>
        <dbReference type="ARBA" id="ARBA00039846"/>
    </source>
</evidence>
<feature type="signal peptide" evidence="15">
    <location>
        <begin position="1"/>
        <end position="20"/>
    </location>
</feature>
<feature type="domain" description="Thioredoxin" evidence="16">
    <location>
        <begin position="343"/>
        <end position="474"/>
    </location>
</feature>
<dbReference type="EC" id="5.3.4.1" evidence="5"/>